<dbReference type="PROSITE" id="PS00409">
    <property type="entry name" value="PROKAR_NTER_METHYL"/>
    <property type="match status" value="1"/>
</dbReference>
<dbReference type="NCBIfam" id="TIGR04294">
    <property type="entry name" value="pre_pil_HX9DG"/>
    <property type="match status" value="1"/>
</dbReference>
<dbReference type="InterPro" id="IPR011453">
    <property type="entry name" value="DUF1559"/>
</dbReference>
<reference evidence="3 4" key="1">
    <citation type="submission" date="2019-05" db="EMBL/GenBank/DDBJ databases">
        <authorList>
            <consortium name="Science for Life Laboratories"/>
        </authorList>
    </citation>
    <scope>NUCLEOTIDE SEQUENCE [LARGE SCALE GENOMIC DNA]</scope>
    <source>
        <strain evidence="3">Soil9</strain>
    </source>
</reference>
<name>A0A6P2CVU0_9BACT</name>
<dbReference type="Proteomes" id="UP000464178">
    <property type="component" value="Chromosome"/>
</dbReference>
<keyword evidence="1" id="KW-1133">Transmembrane helix</keyword>
<protein>
    <recommendedName>
        <fullName evidence="2">DUF1559 domain-containing protein</fullName>
    </recommendedName>
</protein>
<dbReference type="AlphaFoldDB" id="A0A6P2CVU0"/>
<keyword evidence="1" id="KW-0812">Transmembrane</keyword>
<dbReference type="SUPFAM" id="SSF54523">
    <property type="entry name" value="Pili subunits"/>
    <property type="match status" value="1"/>
</dbReference>
<keyword evidence="1" id="KW-0472">Membrane</keyword>
<accession>A0A6P2CVU0</accession>
<feature type="domain" description="DUF1559" evidence="2">
    <location>
        <begin position="38"/>
        <end position="296"/>
    </location>
</feature>
<evidence type="ECO:0000313" key="3">
    <source>
        <dbReference type="EMBL" id="VTR93091.1"/>
    </source>
</evidence>
<dbReference type="Gene3D" id="3.30.700.10">
    <property type="entry name" value="Glycoprotein, Type 4 Pilin"/>
    <property type="match status" value="1"/>
</dbReference>
<dbReference type="PANTHER" id="PTHR30093">
    <property type="entry name" value="GENERAL SECRETION PATHWAY PROTEIN G"/>
    <property type="match status" value="1"/>
</dbReference>
<evidence type="ECO:0000259" key="2">
    <source>
        <dbReference type="Pfam" id="PF07596"/>
    </source>
</evidence>
<dbReference type="EMBL" id="LR593886">
    <property type="protein sequence ID" value="VTR93091.1"/>
    <property type="molecule type" value="Genomic_DNA"/>
</dbReference>
<dbReference type="Pfam" id="PF07963">
    <property type="entry name" value="N_methyl"/>
    <property type="match status" value="1"/>
</dbReference>
<dbReference type="PANTHER" id="PTHR30093:SF2">
    <property type="entry name" value="TYPE II SECRETION SYSTEM PROTEIN H"/>
    <property type="match status" value="1"/>
</dbReference>
<keyword evidence="4" id="KW-1185">Reference proteome</keyword>
<dbReference type="InterPro" id="IPR012902">
    <property type="entry name" value="N_methyl_site"/>
</dbReference>
<proteinExistence type="predicted"/>
<evidence type="ECO:0000256" key="1">
    <source>
        <dbReference type="SAM" id="Phobius"/>
    </source>
</evidence>
<dbReference type="InterPro" id="IPR045584">
    <property type="entry name" value="Pilin-like"/>
</dbReference>
<organism evidence="3 4">
    <name type="scientific">Gemmata massiliana</name>
    <dbReference type="NCBI Taxonomy" id="1210884"/>
    <lineage>
        <taxon>Bacteria</taxon>
        <taxon>Pseudomonadati</taxon>
        <taxon>Planctomycetota</taxon>
        <taxon>Planctomycetia</taxon>
        <taxon>Gemmatales</taxon>
        <taxon>Gemmataceae</taxon>
        <taxon>Gemmata</taxon>
    </lineage>
</organism>
<dbReference type="KEGG" id="gms:SOIL9_46230"/>
<gene>
    <name evidence="3" type="ORF">SOIL9_46230</name>
</gene>
<evidence type="ECO:0000313" key="4">
    <source>
        <dbReference type="Proteomes" id="UP000464178"/>
    </source>
</evidence>
<dbReference type="InterPro" id="IPR027558">
    <property type="entry name" value="Pre_pil_HX9DG_C"/>
</dbReference>
<dbReference type="NCBIfam" id="TIGR02532">
    <property type="entry name" value="IV_pilin_GFxxxE"/>
    <property type="match status" value="1"/>
</dbReference>
<dbReference type="Pfam" id="PF07596">
    <property type="entry name" value="SBP_bac_10"/>
    <property type="match status" value="1"/>
</dbReference>
<sequence>MRLRSFAQRLRSGMTLVELLVVIGIIAILIGLILPAVQKVRSAAARTNCQSNLKQIALATHAYHDTNGILPVNSCVAYGPQSRSWSWLARILLFLEQDSLYREGNIPTNTLFQSRETVGARVKLFLCPSDDALNAGPRSDAADLGVYDGPQFPPPIGAGQTNYKGVSGANWAWGDDRWRNPGTNGSSDGLTRGDGLFYRSDYLSPKKLISITDGASNTFMVGEDIPVKNNWCSWPYANNAVGTCAIGPNARRPDGTEYSPNDWYNVYSFRSRHSGGLYFAFADGSAHFVDDSIDLQIYRAMSTIRGGEAVSLP</sequence>
<feature type="transmembrane region" description="Helical" evidence="1">
    <location>
        <begin position="12"/>
        <end position="34"/>
    </location>
</feature>